<comment type="subunit">
    <text evidence="4">Binds to mitochondrial small subunit 15S rRNA.</text>
</comment>
<feature type="domain" description="Pentatricopeptide repeat-containing protein-mitochondrial" evidence="6">
    <location>
        <begin position="341"/>
        <end position="472"/>
    </location>
</feature>
<dbReference type="PROSITE" id="PS51375">
    <property type="entry name" value="PPR"/>
    <property type="match status" value="2"/>
</dbReference>
<organism evidence="7 8">
    <name type="scientific">Golovinomyces cichoracearum</name>
    <dbReference type="NCBI Taxonomy" id="62708"/>
    <lineage>
        <taxon>Eukaryota</taxon>
        <taxon>Fungi</taxon>
        <taxon>Dikarya</taxon>
        <taxon>Ascomycota</taxon>
        <taxon>Pezizomycotina</taxon>
        <taxon>Leotiomycetes</taxon>
        <taxon>Erysiphales</taxon>
        <taxon>Erysiphaceae</taxon>
        <taxon>Golovinomyces</taxon>
    </lineage>
</organism>
<evidence type="ECO:0000256" key="5">
    <source>
        <dbReference type="PROSITE-ProRule" id="PRU00708"/>
    </source>
</evidence>
<dbReference type="EMBL" id="MCBQ01006088">
    <property type="protein sequence ID" value="RKF78835.1"/>
    <property type="molecule type" value="Genomic_DNA"/>
</dbReference>
<dbReference type="Pfam" id="PF23276">
    <property type="entry name" value="TPR_24"/>
    <property type="match status" value="1"/>
</dbReference>
<dbReference type="Pfam" id="PF13812">
    <property type="entry name" value="PPR_3"/>
    <property type="match status" value="1"/>
</dbReference>
<dbReference type="AlphaFoldDB" id="A0A420IWB7"/>
<reference evidence="7 8" key="1">
    <citation type="journal article" date="2018" name="BMC Genomics">
        <title>Comparative genome analyses reveal sequence features reflecting distinct modes of host-adaptation between dicot and monocot powdery mildew.</title>
        <authorList>
            <person name="Wu Y."/>
            <person name="Ma X."/>
            <person name="Pan Z."/>
            <person name="Kale S.D."/>
            <person name="Song Y."/>
            <person name="King H."/>
            <person name="Zhang Q."/>
            <person name="Presley C."/>
            <person name="Deng X."/>
            <person name="Wei C.I."/>
            <person name="Xiao S."/>
        </authorList>
    </citation>
    <scope>NUCLEOTIDE SEQUENCE [LARGE SCALE GENOMIC DNA]</scope>
    <source>
        <strain evidence="7">UMSG3</strain>
    </source>
</reference>
<dbReference type="InterPro" id="IPR011990">
    <property type="entry name" value="TPR-like_helical_dom_sf"/>
</dbReference>
<evidence type="ECO:0000256" key="1">
    <source>
        <dbReference type="ARBA" id="ARBA00006192"/>
    </source>
</evidence>
<name>A0A420IWB7_9PEZI</name>
<dbReference type="Gene3D" id="1.25.40.10">
    <property type="entry name" value="Tetratricopeptide repeat domain"/>
    <property type="match status" value="2"/>
</dbReference>
<evidence type="ECO:0000256" key="3">
    <source>
        <dbReference type="ARBA" id="ARBA00044493"/>
    </source>
</evidence>
<dbReference type="PANTHER" id="PTHR47936:SF1">
    <property type="entry name" value="PENTATRICOPEPTIDE REPEAT-CONTAINING PROTEIN GUN1, CHLOROPLASTIC"/>
    <property type="match status" value="1"/>
</dbReference>
<feature type="repeat" description="PPR" evidence="5">
    <location>
        <begin position="374"/>
        <end position="408"/>
    </location>
</feature>
<accession>A0A420IWB7</accession>
<dbReference type="Proteomes" id="UP000283383">
    <property type="component" value="Unassembled WGS sequence"/>
</dbReference>
<evidence type="ECO:0000256" key="2">
    <source>
        <dbReference type="ARBA" id="ARBA00022737"/>
    </source>
</evidence>
<dbReference type="InterPro" id="IPR057027">
    <property type="entry name" value="TPR_mt"/>
</dbReference>
<dbReference type="NCBIfam" id="TIGR00756">
    <property type="entry name" value="PPR"/>
    <property type="match status" value="1"/>
</dbReference>
<comment type="similarity">
    <text evidence="1">Belongs to the CCM1 family.</text>
</comment>
<evidence type="ECO:0000313" key="8">
    <source>
        <dbReference type="Proteomes" id="UP000283383"/>
    </source>
</evidence>
<evidence type="ECO:0000256" key="4">
    <source>
        <dbReference type="ARBA" id="ARBA00044511"/>
    </source>
</evidence>
<dbReference type="STRING" id="62708.A0A420IWB7"/>
<evidence type="ECO:0000259" key="6">
    <source>
        <dbReference type="Pfam" id="PF23276"/>
    </source>
</evidence>
<comment type="caution">
    <text evidence="7">The sequence shown here is derived from an EMBL/GenBank/DDBJ whole genome shotgun (WGS) entry which is preliminary data.</text>
</comment>
<dbReference type="InterPro" id="IPR002885">
    <property type="entry name" value="PPR_rpt"/>
</dbReference>
<dbReference type="PANTHER" id="PTHR47936">
    <property type="entry name" value="PPR_LONG DOMAIN-CONTAINING PROTEIN"/>
    <property type="match status" value="1"/>
</dbReference>
<proteinExistence type="inferred from homology"/>
<protein>
    <submittedName>
        <fullName evidence="7">Pentatricopeptide repeat-containing protein, chloroplastic</fullName>
    </submittedName>
</protein>
<comment type="function">
    <text evidence="3">Regulates mitochondrial small subunit maturation by controlling 15S rRNA 5'-end processing. Localizes to the 5' precursor of the 15S rRNA in a position that is subsequently occupied by mS47 in the mature yeast mtSSU. Uses structure and sequence-specific RNA recognition, binding to a single-stranded region of the precursor and specifically recognizing bases -6 to -1. The exchange of Ccm1 for mS47 is coupled to the irreversible removal of precursor rRNA that is accompanied by conformational changes of the mitoribosomal proteins uS5m and mS26. These conformational changes signal completion of 5'-end rRNA processing through protection of the mature 5'-end of the 15S rRNA and stabilization of mS47. The removal of the 5' precursor together with the dissociation of Ccm1 may be catalyzed by the 5'-3' exoribonuclease Pet127. Involved in the specific removal of group I introns in mitochondrial encoded transcripts.</text>
</comment>
<keyword evidence="2" id="KW-0677">Repeat</keyword>
<feature type="repeat" description="PPR" evidence="5">
    <location>
        <begin position="517"/>
        <end position="551"/>
    </location>
</feature>
<keyword evidence="8" id="KW-1185">Reference proteome</keyword>
<evidence type="ECO:0000313" key="7">
    <source>
        <dbReference type="EMBL" id="RKF78835.1"/>
    </source>
</evidence>
<sequence>MHIARLPEIPIEALCRYLCPSIDLIAVSLSKCPPPQPGHHSYPLSFSRIVDLSKYISPFPQNRTLALRRTRKNTLWSSKLDIIGKRSFHTSCLWRTDAEGATETEENLKSIVSDLTRPLEEYTTDELYELALNLESGKPAAFYRIYIIVEHLISIRGEKPSSLHYAALIRANASAAWGSAEMIKDLLVEMDEICLTKDPRVYHNALHALAIHPDYILRMKVLNDMKKYWFRLTPEGWHYLLVGLLRDRQYEMAMENLEQMLEEGINVKPWLLDIFLYQLCESEEYEEAFAMLKYRWDHARGEIQSEVWHFVMDSFGRGMHLDGLNFIWRHQVQMGYLIPSDGLLSAVLNTAARYADPKLATSAASILSKRSSVEPHHYEALMEAYAKSNDLSSAFRVLFTMEKAGLNPDSSNTRPLYAYLTSNPKLLVQAWEILRKLHSDGHVIHITAVNVILEACIAGLNIELAMIMYKKMNTLSCRPNTATFNHLLQNLSKTTDSAKKKAMFLLSEMSSLEIKPDDLTYDRLILICIREKNYEDAFKYLEEMVREGKGKNEGQGWWLRRGTAQLCVMITLVEGDHRGWEILSEMKIRGMPVHKLNDWAKENWKSNVRESLEEKKSEHISNKSKLEIGT</sequence>
<gene>
    <name evidence="7" type="ORF">GcM3_060002</name>
</gene>